<keyword evidence="3" id="KW-1185">Reference proteome</keyword>
<dbReference type="PANTHER" id="PTHR41773:SF1">
    <property type="entry name" value="RELA_SPOT DOMAIN-CONTAINING PROTEIN"/>
    <property type="match status" value="1"/>
</dbReference>
<dbReference type="PANTHER" id="PTHR41773">
    <property type="entry name" value="GTP PYROPHOSPHATASE-RELATED"/>
    <property type="match status" value="1"/>
</dbReference>
<dbReference type="Gene3D" id="3.30.460.10">
    <property type="entry name" value="Beta Polymerase, domain 2"/>
    <property type="match status" value="1"/>
</dbReference>
<feature type="domain" description="RelA/SpoT" evidence="1">
    <location>
        <begin position="51"/>
        <end position="180"/>
    </location>
</feature>
<comment type="caution">
    <text evidence="2">The sequence shown here is derived from an EMBL/GenBank/DDBJ whole genome shotgun (WGS) entry which is preliminary data.</text>
</comment>
<dbReference type="RefSeq" id="WP_209296047.1">
    <property type="nucleotide sequence ID" value="NZ_JAGIKT010000064.1"/>
</dbReference>
<dbReference type="Proteomes" id="UP000669317">
    <property type="component" value="Unassembled WGS sequence"/>
</dbReference>
<dbReference type="SUPFAM" id="SSF81301">
    <property type="entry name" value="Nucleotidyltransferase"/>
    <property type="match status" value="1"/>
</dbReference>
<name>A0ABS4A218_9BRAD</name>
<evidence type="ECO:0000313" key="3">
    <source>
        <dbReference type="Proteomes" id="UP000669317"/>
    </source>
</evidence>
<accession>A0ABS4A218</accession>
<protein>
    <submittedName>
        <fullName evidence="2">RelA/SpoT family protein</fullName>
    </submittedName>
</protein>
<dbReference type="CDD" id="cd05399">
    <property type="entry name" value="NT_Rel-Spo_like"/>
    <property type="match status" value="1"/>
</dbReference>
<reference evidence="2 3" key="1">
    <citation type="submission" date="2021-03" db="EMBL/GenBank/DDBJ databases">
        <title>Genome Sequence of Bradyrhizobium vignae strain ISRA400.</title>
        <authorList>
            <person name="Tisa L.S."/>
            <person name="Svistoonoff S."/>
            <person name="Hocher V."/>
            <person name="Fall S."/>
            <person name="Zaiya A."/>
            <person name="Naing D."/>
            <person name="Niang N."/>
            <person name="Diouf A."/>
            <person name="Dasylva M.C."/>
            <person name="Toure O."/>
            <person name="Gueye M."/>
            <person name="Gully D."/>
            <person name="Tisseyre P."/>
            <person name="Simpson S."/>
            <person name="Morris K."/>
            <person name="Thomas W.K."/>
        </authorList>
    </citation>
    <scope>NUCLEOTIDE SEQUENCE [LARGE SCALE GENOMIC DNA]</scope>
    <source>
        <strain evidence="2 3">ISRA400</strain>
    </source>
</reference>
<gene>
    <name evidence="2" type="ORF">JWS04_25985</name>
</gene>
<dbReference type="InterPro" id="IPR043519">
    <property type="entry name" value="NT_sf"/>
</dbReference>
<dbReference type="Pfam" id="PF04607">
    <property type="entry name" value="RelA_SpoT"/>
    <property type="match status" value="1"/>
</dbReference>
<organism evidence="2 3">
    <name type="scientific">Bradyrhizobium vignae</name>
    <dbReference type="NCBI Taxonomy" id="1549949"/>
    <lineage>
        <taxon>Bacteria</taxon>
        <taxon>Pseudomonadati</taxon>
        <taxon>Pseudomonadota</taxon>
        <taxon>Alphaproteobacteria</taxon>
        <taxon>Hyphomicrobiales</taxon>
        <taxon>Nitrobacteraceae</taxon>
        <taxon>Bradyrhizobium</taxon>
    </lineage>
</organism>
<sequence>MTEDELLEKWSAERPMYEAWGDYVVARVIDQVRSQIAPLAVDLFLRLPPKPRVKADASFLEKAFYRNKSYSDPYGDITDKVGVRFVVLLTDHIRVVSDAVTKCPDWDASKDRDFEYEQQQNPIQFDYAAVHYVVRCHSELSVSGHVVPAGTPCEVQIKTILQHAYSELTHDTIYKPTVEATARMKRAAAKSMALIEATNDYFQQVVDQVSESIAPSRSLSENTSRLYRKHIQFEPQPTRAEGLIVDTFEQVAGEDVAGRIDRFLTNKPQIVTSLRERASRKLLFRQPSILLVYLLAHEKPAATKSSWPLTDEELKPIYVDLGKAFENY</sequence>
<dbReference type="InterPro" id="IPR007685">
    <property type="entry name" value="RelA_SpoT"/>
</dbReference>
<dbReference type="EMBL" id="JAGIKT010000064">
    <property type="protein sequence ID" value="MBP0114457.1"/>
    <property type="molecule type" value="Genomic_DNA"/>
</dbReference>
<evidence type="ECO:0000259" key="1">
    <source>
        <dbReference type="SMART" id="SM00954"/>
    </source>
</evidence>
<dbReference type="SMART" id="SM00954">
    <property type="entry name" value="RelA_SpoT"/>
    <property type="match status" value="1"/>
</dbReference>
<proteinExistence type="predicted"/>
<evidence type="ECO:0000313" key="2">
    <source>
        <dbReference type="EMBL" id="MBP0114457.1"/>
    </source>
</evidence>